<dbReference type="InterPro" id="IPR030395">
    <property type="entry name" value="GP_PDE_dom"/>
</dbReference>
<reference evidence="3 4" key="1">
    <citation type="journal article" date="2011" name="Stand. Genomic Sci.">
        <title>Non-contiguous finished genome sequence of Bacteroides coprosuis type strain (PC139).</title>
        <authorList>
            <person name="Land M."/>
            <person name="Held B."/>
            <person name="Gronow S."/>
            <person name="Abt B."/>
            <person name="Lucas S."/>
            <person name="Del Rio T.G."/>
            <person name="Nolan M."/>
            <person name="Tice H."/>
            <person name="Cheng J.F."/>
            <person name="Pitluck S."/>
            <person name="Liolios K."/>
            <person name="Pagani I."/>
            <person name="Ivanova N."/>
            <person name="Mavromatis K."/>
            <person name="Mikhailova N."/>
            <person name="Pati A."/>
            <person name="Tapia R."/>
            <person name="Han C."/>
            <person name="Goodwin L."/>
            <person name="Chen A."/>
            <person name="Palaniappan K."/>
            <person name="Hauser L."/>
            <person name="Brambilla E.M."/>
            <person name="Rohde M."/>
            <person name="Goker M."/>
            <person name="Detter J.C."/>
            <person name="Woyke T."/>
            <person name="Bristow J."/>
            <person name="Eisen J.A."/>
            <person name="Markowitz V."/>
            <person name="Hugenholtz P."/>
            <person name="Kyrpides N.C."/>
            <person name="Klenk H.P."/>
            <person name="Lapidus A."/>
        </authorList>
    </citation>
    <scope>NUCLEOTIDE SEQUENCE</scope>
    <source>
        <strain evidence="3 4">DSM 18011</strain>
    </source>
</reference>
<dbReference type="EMBL" id="CM001167">
    <property type="protein sequence ID" value="EGJ71887.1"/>
    <property type="molecule type" value="Genomic_DNA"/>
</dbReference>
<dbReference type="Pfam" id="PF03009">
    <property type="entry name" value="GDPD"/>
    <property type="match status" value="1"/>
</dbReference>
<dbReference type="HOGENOM" id="CLU_030006_3_1_10"/>
<name>F3ZR14_9BACE</name>
<evidence type="ECO:0000256" key="1">
    <source>
        <dbReference type="SAM" id="SignalP"/>
    </source>
</evidence>
<keyword evidence="1" id="KW-0732">Signal</keyword>
<dbReference type="GO" id="GO:0006629">
    <property type="term" value="P:lipid metabolic process"/>
    <property type="evidence" value="ECO:0007669"/>
    <property type="project" value="InterPro"/>
</dbReference>
<dbReference type="OrthoDB" id="384721at2"/>
<feature type="signal peptide" evidence="1">
    <location>
        <begin position="1"/>
        <end position="35"/>
    </location>
</feature>
<dbReference type="GO" id="GO:0008081">
    <property type="term" value="F:phosphoric diester hydrolase activity"/>
    <property type="evidence" value="ECO:0007669"/>
    <property type="project" value="InterPro"/>
</dbReference>
<dbReference type="eggNOG" id="COG0584">
    <property type="taxonomic scope" value="Bacteria"/>
</dbReference>
<dbReference type="PANTHER" id="PTHR46211:SF14">
    <property type="entry name" value="GLYCEROPHOSPHODIESTER PHOSPHODIESTERASE"/>
    <property type="match status" value="1"/>
</dbReference>
<dbReference type="PROSITE" id="PS51704">
    <property type="entry name" value="GP_PDE"/>
    <property type="match status" value="1"/>
</dbReference>
<proteinExistence type="predicted"/>
<feature type="chain" id="PRO_5003303777" evidence="1">
    <location>
        <begin position="36"/>
        <end position="312"/>
    </location>
</feature>
<organism evidence="3 4">
    <name type="scientific">Bacteroides coprosuis DSM 18011</name>
    <dbReference type="NCBI Taxonomy" id="679937"/>
    <lineage>
        <taxon>Bacteria</taxon>
        <taxon>Pseudomonadati</taxon>
        <taxon>Bacteroidota</taxon>
        <taxon>Bacteroidia</taxon>
        <taxon>Bacteroidales</taxon>
        <taxon>Bacteroidaceae</taxon>
        <taxon>Bacteroides</taxon>
    </lineage>
</organism>
<feature type="domain" description="GP-PDE" evidence="2">
    <location>
        <begin position="41"/>
        <end position="311"/>
    </location>
</feature>
<dbReference type="Proteomes" id="UP000018439">
    <property type="component" value="Chromosome"/>
</dbReference>
<dbReference type="PANTHER" id="PTHR46211">
    <property type="entry name" value="GLYCEROPHOSPHORYL DIESTER PHOSPHODIESTERASE"/>
    <property type="match status" value="1"/>
</dbReference>
<evidence type="ECO:0000313" key="3">
    <source>
        <dbReference type="EMBL" id="EGJ71887.1"/>
    </source>
</evidence>
<dbReference type="Gene3D" id="3.20.20.190">
    <property type="entry name" value="Phosphatidylinositol (PI) phosphodiesterase"/>
    <property type="match status" value="1"/>
</dbReference>
<dbReference type="InterPro" id="IPR017946">
    <property type="entry name" value="PLC-like_Pdiesterase_TIM-brl"/>
</dbReference>
<accession>F3ZR14</accession>
<protein>
    <submittedName>
        <fullName evidence="3">Glycerophosphoryl diester phosphodiesterase</fullName>
    </submittedName>
</protein>
<keyword evidence="4" id="KW-1185">Reference proteome</keyword>
<evidence type="ECO:0000259" key="2">
    <source>
        <dbReference type="PROSITE" id="PS51704"/>
    </source>
</evidence>
<dbReference type="STRING" id="679937.Bcop_1695"/>
<gene>
    <name evidence="3" type="ORF">Bcop_1695</name>
</gene>
<evidence type="ECO:0000313" key="4">
    <source>
        <dbReference type="Proteomes" id="UP000018439"/>
    </source>
</evidence>
<sequence>MKQNDFKDIDIRMMIMKPRILACLLVMCCFSFSFAQNPTRPLIHAHRGGAAEYPENTIEAMLHAASIGVPVLELDVHVSADSLVVVSHDPYMSPKKALRPSGKKVLRGTQFRHILFNMPYSKIATYDVGSLPNKDYPNRVNIPCKMPLLGELIREVEEFTRINQIAPITYNIEIKSHAMKDNRMTPQYDTFIQLVMEVLAPYYLGNRLIIQSFDERTLNYLHAAYPDLQLSYLIEGRRYPIKDMSEKLQFTPTILSPHYQLVNPDLVEQCHRRGIQIVPWTVDHRPDILFLWDMGVDGIITNCPKQALEWIK</sequence>
<dbReference type="AlphaFoldDB" id="F3ZR14"/>
<dbReference type="SUPFAM" id="SSF51695">
    <property type="entry name" value="PLC-like phosphodiesterases"/>
    <property type="match status" value="1"/>
</dbReference>